<evidence type="ECO:0000256" key="1">
    <source>
        <dbReference type="ARBA" id="ARBA00004141"/>
    </source>
</evidence>
<feature type="transmembrane region" description="Helical" evidence="6">
    <location>
        <begin position="65"/>
        <end position="89"/>
    </location>
</feature>
<name>A0A9P6MC10_9FUNG</name>
<evidence type="ECO:0000313" key="7">
    <source>
        <dbReference type="EMBL" id="KAF9988523.1"/>
    </source>
</evidence>
<evidence type="ECO:0000256" key="3">
    <source>
        <dbReference type="ARBA" id="ARBA00022692"/>
    </source>
</evidence>
<keyword evidence="8" id="KW-1185">Reference proteome</keyword>
<dbReference type="Gene3D" id="6.10.110.10">
    <property type="match status" value="1"/>
</dbReference>
<feature type="transmembrane region" description="Helical" evidence="6">
    <location>
        <begin position="101"/>
        <end position="120"/>
    </location>
</feature>
<dbReference type="Pfam" id="PF06140">
    <property type="entry name" value="Ifi-6-16"/>
    <property type="match status" value="1"/>
</dbReference>
<dbReference type="EMBL" id="JAAAHW010003123">
    <property type="protein sequence ID" value="KAF9988523.1"/>
    <property type="molecule type" value="Genomic_DNA"/>
</dbReference>
<dbReference type="AlphaFoldDB" id="A0A9P6MC10"/>
<keyword evidence="4 6" id="KW-1133">Transmembrane helix</keyword>
<dbReference type="InterPro" id="IPR038213">
    <property type="entry name" value="IFI6/IFI27-like_sf"/>
</dbReference>
<evidence type="ECO:0000256" key="6">
    <source>
        <dbReference type="SAM" id="Phobius"/>
    </source>
</evidence>
<comment type="subcellular location">
    <subcellularLocation>
        <location evidence="1">Membrane</location>
        <topology evidence="1">Multi-pass membrane protein</topology>
    </subcellularLocation>
</comment>
<reference evidence="7" key="1">
    <citation type="journal article" date="2020" name="Fungal Divers.">
        <title>Resolving the Mortierellaceae phylogeny through synthesis of multi-gene phylogenetics and phylogenomics.</title>
        <authorList>
            <person name="Vandepol N."/>
            <person name="Liber J."/>
            <person name="Desiro A."/>
            <person name="Na H."/>
            <person name="Kennedy M."/>
            <person name="Barry K."/>
            <person name="Grigoriev I.V."/>
            <person name="Miller A.N."/>
            <person name="O'Donnell K."/>
            <person name="Stajich J.E."/>
            <person name="Bonito G."/>
        </authorList>
    </citation>
    <scope>NUCLEOTIDE SEQUENCE</scope>
    <source>
        <strain evidence="7">MES-2147</strain>
    </source>
</reference>
<comment type="similarity">
    <text evidence="2">Belongs to the IFI6/IFI27 family.</text>
</comment>
<protein>
    <submittedName>
        <fullName evidence="7">Uncharacterized protein</fullName>
    </submittedName>
</protein>
<evidence type="ECO:0000313" key="8">
    <source>
        <dbReference type="Proteomes" id="UP000749646"/>
    </source>
</evidence>
<accession>A0A9P6MC10</accession>
<evidence type="ECO:0000256" key="5">
    <source>
        <dbReference type="ARBA" id="ARBA00023136"/>
    </source>
</evidence>
<keyword evidence="3 6" id="KW-0812">Transmembrane</keyword>
<dbReference type="InterPro" id="IPR009311">
    <property type="entry name" value="IFI6/IFI27-like"/>
</dbReference>
<gene>
    <name evidence="7" type="ORF">BGZ65_000593</name>
</gene>
<evidence type="ECO:0000256" key="4">
    <source>
        <dbReference type="ARBA" id="ARBA00022989"/>
    </source>
</evidence>
<dbReference type="GO" id="GO:0016020">
    <property type="term" value="C:membrane"/>
    <property type="evidence" value="ECO:0007669"/>
    <property type="project" value="UniProtKB-SubCell"/>
</dbReference>
<organism evidence="7 8">
    <name type="scientific">Modicella reniformis</name>
    <dbReference type="NCBI Taxonomy" id="1440133"/>
    <lineage>
        <taxon>Eukaryota</taxon>
        <taxon>Fungi</taxon>
        <taxon>Fungi incertae sedis</taxon>
        <taxon>Mucoromycota</taxon>
        <taxon>Mortierellomycotina</taxon>
        <taxon>Mortierellomycetes</taxon>
        <taxon>Mortierellales</taxon>
        <taxon>Mortierellaceae</taxon>
        <taxon>Modicella</taxon>
    </lineage>
</organism>
<comment type="caution">
    <text evidence="7">The sequence shown here is derived from an EMBL/GenBank/DDBJ whole genome shotgun (WGS) entry which is preliminary data.</text>
</comment>
<sequence length="139" mass="14435">MGWLLRTGNSWIEVDGISRSAQSFKKLYNNVEDIALRLRGVPDSCLRADLRECVQFSPGVLEDKIALIAVLGALVAYLSAPAIVTLLGFEAAVIVAGTPAAAIMASYGGAATSGSLCVILQSIGAWRASSSLHASLEAG</sequence>
<evidence type="ECO:0000256" key="2">
    <source>
        <dbReference type="ARBA" id="ARBA00007262"/>
    </source>
</evidence>
<keyword evidence="5 6" id="KW-0472">Membrane</keyword>
<proteinExistence type="inferred from homology"/>
<dbReference type="Proteomes" id="UP000749646">
    <property type="component" value="Unassembled WGS sequence"/>
</dbReference>